<organism evidence="2 3">
    <name type="scientific">Parahalioglobus pacificus</name>
    <dbReference type="NCBI Taxonomy" id="930806"/>
    <lineage>
        <taxon>Bacteria</taxon>
        <taxon>Pseudomonadati</taxon>
        <taxon>Pseudomonadota</taxon>
        <taxon>Gammaproteobacteria</taxon>
        <taxon>Cellvibrionales</taxon>
        <taxon>Halieaceae</taxon>
        <taxon>Parahalioglobus</taxon>
    </lineage>
</organism>
<evidence type="ECO:0000256" key="1">
    <source>
        <dbReference type="ARBA" id="ARBA00009320"/>
    </source>
</evidence>
<reference evidence="2" key="1">
    <citation type="journal article" date="2014" name="Int. J. Syst. Evol. Microbiol.">
        <title>Complete genome sequence of Corynebacterium casei LMG S-19264T (=DSM 44701T), isolated from a smear-ripened cheese.</title>
        <authorList>
            <consortium name="US DOE Joint Genome Institute (JGI-PGF)"/>
            <person name="Walter F."/>
            <person name="Albersmeier A."/>
            <person name="Kalinowski J."/>
            <person name="Ruckert C."/>
        </authorList>
    </citation>
    <scope>NUCLEOTIDE SEQUENCE</scope>
    <source>
        <strain evidence="2">KCTC 23430</strain>
    </source>
</reference>
<comment type="caution">
    <text evidence="2">The sequence shown here is derived from an EMBL/GenBank/DDBJ whole genome shotgun (WGS) entry which is preliminary data.</text>
</comment>
<dbReference type="GO" id="GO:0019752">
    <property type="term" value="P:carboxylic acid metabolic process"/>
    <property type="evidence" value="ECO:0007669"/>
    <property type="project" value="TreeGrafter"/>
</dbReference>
<gene>
    <name evidence="2" type="ORF">GCM10007053_00370</name>
</gene>
<dbReference type="InterPro" id="IPR027417">
    <property type="entry name" value="P-loop_NTPase"/>
</dbReference>
<keyword evidence="2" id="KW-0808">Transferase</keyword>
<dbReference type="SUPFAM" id="SSF52540">
    <property type="entry name" value="P-loop containing nucleoside triphosphate hydrolases"/>
    <property type="match status" value="1"/>
</dbReference>
<proteinExistence type="inferred from homology"/>
<evidence type="ECO:0000313" key="2">
    <source>
        <dbReference type="EMBL" id="GHD25056.1"/>
    </source>
</evidence>
<dbReference type="EMBL" id="BMYM01000001">
    <property type="protein sequence ID" value="GHD25056.1"/>
    <property type="molecule type" value="Genomic_DNA"/>
</dbReference>
<sequence length="230" mass="25741">MRAFENRPDCVVVDEPLYGYYLKQSGSDHPGKDDIIAAMDCDWRSVANSLCTDEPTQCALYYQKHMTQHLLPEMSLDWVDQLHNCFLIREPRRIVVSYAKVRPEFALEELGFPQQLALFERECERLGEAPPVMDSAQTLANPEGVLRALCAALGIPFNDAMLSWPPGKRDSDGVWAPYWYSAVEQSTGFAATAAQQDPEPAVPAGYEALCDEAEEIYQRLSAHVLKPASV</sequence>
<dbReference type="AlphaFoldDB" id="A0A918XCM7"/>
<protein>
    <submittedName>
        <fullName evidence="2">Branched chain amino acid aminotransferase</fullName>
    </submittedName>
</protein>
<keyword evidence="2" id="KW-0032">Aminotransferase</keyword>
<evidence type="ECO:0000313" key="3">
    <source>
        <dbReference type="Proteomes" id="UP000644693"/>
    </source>
</evidence>
<dbReference type="PANTHER" id="PTHR42743">
    <property type="entry name" value="AMINO-ACID AMINOTRANSFERASE"/>
    <property type="match status" value="1"/>
</dbReference>
<accession>A0A918XCM7</accession>
<name>A0A918XCM7_9GAMM</name>
<dbReference type="PANTHER" id="PTHR42743:SF11">
    <property type="entry name" value="AMINODEOXYCHORISMATE LYASE"/>
    <property type="match status" value="1"/>
</dbReference>
<dbReference type="Gene3D" id="3.40.50.300">
    <property type="entry name" value="P-loop containing nucleotide triphosphate hydrolases"/>
    <property type="match status" value="1"/>
</dbReference>
<dbReference type="InterPro" id="IPR050571">
    <property type="entry name" value="Class-IV_PLP-Dep_Aminotrnsfr"/>
</dbReference>
<dbReference type="Pfam" id="PF19798">
    <property type="entry name" value="Sulfotransfer_5"/>
    <property type="match status" value="1"/>
</dbReference>
<dbReference type="GO" id="GO:0008483">
    <property type="term" value="F:transaminase activity"/>
    <property type="evidence" value="ECO:0007669"/>
    <property type="project" value="UniProtKB-KW"/>
</dbReference>
<keyword evidence="3" id="KW-1185">Reference proteome</keyword>
<dbReference type="Proteomes" id="UP000644693">
    <property type="component" value="Unassembled WGS sequence"/>
</dbReference>
<reference evidence="2" key="2">
    <citation type="submission" date="2020-09" db="EMBL/GenBank/DDBJ databases">
        <authorList>
            <person name="Sun Q."/>
            <person name="Kim S."/>
        </authorList>
    </citation>
    <scope>NUCLEOTIDE SEQUENCE</scope>
    <source>
        <strain evidence="2">KCTC 23430</strain>
    </source>
</reference>
<comment type="similarity">
    <text evidence="1">Belongs to the class-IV pyridoxal-phosphate-dependent aminotransferase family.</text>
</comment>